<evidence type="ECO:0000313" key="2">
    <source>
        <dbReference type="Proteomes" id="UP000024635"/>
    </source>
</evidence>
<proteinExistence type="predicted"/>
<dbReference type="EMBL" id="JARK01001496">
    <property type="protein sequence ID" value="EYB95441.1"/>
    <property type="molecule type" value="Genomic_DNA"/>
</dbReference>
<name>A0A016SYH6_9BILA</name>
<sequence length="210" mass="24215">MTCKFARLKPVHDMYELANIASIVYDPNWGTHGRERELLKDNSKCLNKVGLSLAMAAHKRICFKFARAIAMAQGGAFTHFAIFDSHLGFDLDAYFMQALARCEKITINDFERSPLTISLIVSPHSFRNVAKKSRWKARSTSTYFYKNFYDLARVMTEMSITALIIMVWPPEIPTNDAARKVVMQLERHPRCVETLLMFPSPYEDARSEHW</sequence>
<evidence type="ECO:0000313" key="1">
    <source>
        <dbReference type="EMBL" id="EYB95441.1"/>
    </source>
</evidence>
<dbReference type="OrthoDB" id="5890020at2759"/>
<gene>
    <name evidence="1" type="primary">Acey_s0160.g3357</name>
    <name evidence="1" type="ORF">Y032_0160g3357</name>
</gene>
<reference evidence="2" key="1">
    <citation type="journal article" date="2015" name="Nat. Genet.">
        <title>The genome and transcriptome of the zoonotic hookworm Ancylostoma ceylanicum identify infection-specific gene families.</title>
        <authorList>
            <person name="Schwarz E.M."/>
            <person name="Hu Y."/>
            <person name="Antoshechkin I."/>
            <person name="Miller M.M."/>
            <person name="Sternberg P.W."/>
            <person name="Aroian R.V."/>
        </authorList>
    </citation>
    <scope>NUCLEOTIDE SEQUENCE</scope>
    <source>
        <strain evidence="2">HY135</strain>
    </source>
</reference>
<dbReference type="Proteomes" id="UP000024635">
    <property type="component" value="Unassembled WGS sequence"/>
</dbReference>
<accession>A0A016SYH6</accession>
<dbReference type="STRING" id="53326.A0A016SYH6"/>
<protein>
    <submittedName>
        <fullName evidence="1">Uncharacterized protein</fullName>
    </submittedName>
</protein>
<comment type="caution">
    <text evidence="1">The sequence shown here is derived from an EMBL/GenBank/DDBJ whole genome shotgun (WGS) entry which is preliminary data.</text>
</comment>
<dbReference type="AlphaFoldDB" id="A0A016SYH6"/>
<keyword evidence="2" id="KW-1185">Reference proteome</keyword>
<organism evidence="1 2">
    <name type="scientific">Ancylostoma ceylanicum</name>
    <dbReference type="NCBI Taxonomy" id="53326"/>
    <lineage>
        <taxon>Eukaryota</taxon>
        <taxon>Metazoa</taxon>
        <taxon>Ecdysozoa</taxon>
        <taxon>Nematoda</taxon>
        <taxon>Chromadorea</taxon>
        <taxon>Rhabditida</taxon>
        <taxon>Rhabditina</taxon>
        <taxon>Rhabditomorpha</taxon>
        <taxon>Strongyloidea</taxon>
        <taxon>Ancylostomatidae</taxon>
        <taxon>Ancylostomatinae</taxon>
        <taxon>Ancylostoma</taxon>
    </lineage>
</organism>